<comment type="caution">
    <text evidence="3">The sequence shown here is derived from an EMBL/GenBank/DDBJ whole genome shotgun (WGS) entry which is preliminary data.</text>
</comment>
<proteinExistence type="predicted"/>
<keyword evidence="1" id="KW-0378">Hydrolase</keyword>
<name>A0A074M5G5_ERYLO</name>
<evidence type="ECO:0000256" key="1">
    <source>
        <dbReference type="ARBA" id="ARBA00022801"/>
    </source>
</evidence>
<dbReference type="AlphaFoldDB" id="A0A074M5G5"/>
<dbReference type="Pfam" id="PF07859">
    <property type="entry name" value="Abhydrolase_3"/>
    <property type="match status" value="1"/>
</dbReference>
<dbReference type="Proteomes" id="UP000027647">
    <property type="component" value="Unassembled WGS sequence"/>
</dbReference>
<dbReference type="PANTHER" id="PTHR48081">
    <property type="entry name" value="AB HYDROLASE SUPERFAMILY PROTEIN C4A8.06C"/>
    <property type="match status" value="1"/>
</dbReference>
<dbReference type="InterPro" id="IPR050300">
    <property type="entry name" value="GDXG_lipolytic_enzyme"/>
</dbReference>
<dbReference type="PANTHER" id="PTHR48081:SF8">
    <property type="entry name" value="ALPHA_BETA HYDROLASE FOLD-3 DOMAIN-CONTAINING PROTEIN-RELATED"/>
    <property type="match status" value="1"/>
</dbReference>
<dbReference type="SUPFAM" id="SSF53474">
    <property type="entry name" value="alpha/beta-Hydrolases"/>
    <property type="match status" value="1"/>
</dbReference>
<dbReference type="EMBL" id="JMIW01000009">
    <property type="protein sequence ID" value="KEO88549.1"/>
    <property type="molecule type" value="Genomic_DNA"/>
</dbReference>
<dbReference type="STRING" id="1044.EH31_16450"/>
<organism evidence="3 4">
    <name type="scientific">Erythrobacter longus</name>
    <dbReference type="NCBI Taxonomy" id="1044"/>
    <lineage>
        <taxon>Bacteria</taxon>
        <taxon>Pseudomonadati</taxon>
        <taxon>Pseudomonadota</taxon>
        <taxon>Alphaproteobacteria</taxon>
        <taxon>Sphingomonadales</taxon>
        <taxon>Erythrobacteraceae</taxon>
        <taxon>Erythrobacter/Porphyrobacter group</taxon>
        <taxon>Erythrobacter</taxon>
    </lineage>
</organism>
<evidence type="ECO:0000313" key="3">
    <source>
        <dbReference type="EMBL" id="KEO88549.1"/>
    </source>
</evidence>
<evidence type="ECO:0000259" key="2">
    <source>
        <dbReference type="Pfam" id="PF07859"/>
    </source>
</evidence>
<dbReference type="eggNOG" id="COG0657">
    <property type="taxonomic scope" value="Bacteria"/>
</dbReference>
<dbReference type="GO" id="GO:0016787">
    <property type="term" value="F:hydrolase activity"/>
    <property type="evidence" value="ECO:0007669"/>
    <property type="project" value="UniProtKB-KW"/>
</dbReference>
<reference evidence="3 4" key="1">
    <citation type="submission" date="2014-04" db="EMBL/GenBank/DDBJ databases">
        <title>A comprehensive comparison of genomes of Erythrobacter spp. strains.</title>
        <authorList>
            <person name="Zheng Q."/>
        </authorList>
    </citation>
    <scope>NUCLEOTIDE SEQUENCE [LARGE SCALE GENOMIC DNA]</scope>
    <source>
        <strain evidence="3 4">DSM 6997</strain>
    </source>
</reference>
<keyword evidence="4" id="KW-1185">Reference proteome</keyword>
<accession>A0A074M5G5</accession>
<dbReference type="InterPro" id="IPR013094">
    <property type="entry name" value="AB_hydrolase_3"/>
</dbReference>
<dbReference type="OrthoDB" id="9806180at2"/>
<evidence type="ECO:0000313" key="4">
    <source>
        <dbReference type="Proteomes" id="UP000027647"/>
    </source>
</evidence>
<dbReference type="InterPro" id="IPR029058">
    <property type="entry name" value="AB_hydrolase_fold"/>
</dbReference>
<sequence length="312" mass="34311">MLTDTSIELRSAKPSLLMRAVKWLMSKRPDVFPKEAAGLEPFLAGRPLPKDAPMPGAFRAKFHVEEWEAAGQKVVTLHPKSGPGAWHMLYFHGGGFVLPMFKEHWPLAQAMVEKLGVSVSLPLYEVVPESVHTRQDELADAAFAKIAETHDPSKIMLNGDSAGGHMALSLALRLAKKGGPMPGKLALFAPWLDLTMADPAMKAVEPHDFMLRIGTLRACGRVFAGEGDPASPQFSPLYYSQEDLAALPPTRIWTGRHDLFIIDSRTFTGKLRDAGVDAKLYEYEGAPHVFMAIVPTRESKDCLNLLGQFLNE</sequence>
<dbReference type="Gene3D" id="3.40.50.1820">
    <property type="entry name" value="alpha/beta hydrolase"/>
    <property type="match status" value="1"/>
</dbReference>
<feature type="domain" description="Alpha/beta hydrolase fold-3" evidence="2">
    <location>
        <begin position="88"/>
        <end position="291"/>
    </location>
</feature>
<gene>
    <name evidence="3" type="ORF">EH31_16450</name>
</gene>
<protein>
    <submittedName>
        <fullName evidence="3">Esterase</fullName>
    </submittedName>
</protein>
<dbReference type="RefSeq" id="WP_034962078.1">
    <property type="nucleotide sequence ID" value="NZ_JMIW01000009.1"/>
</dbReference>